<proteinExistence type="predicted"/>
<name>A0ACA9S2G4_9GLOM</name>
<sequence>MAFFHTAQPPRPKPSAPKSNPSPATAISHIGTELLCSSS</sequence>
<dbReference type="EMBL" id="CAJVQC010085113">
    <property type="protein sequence ID" value="CAG8821623.1"/>
    <property type="molecule type" value="Genomic_DNA"/>
</dbReference>
<reference evidence="1" key="1">
    <citation type="submission" date="2021-06" db="EMBL/GenBank/DDBJ databases">
        <authorList>
            <person name="Kallberg Y."/>
            <person name="Tangrot J."/>
            <person name="Rosling A."/>
        </authorList>
    </citation>
    <scope>NUCLEOTIDE SEQUENCE</scope>
    <source>
        <strain evidence="1">MA461A</strain>
    </source>
</reference>
<organism evidence="1 2">
    <name type="scientific">Racocetra persica</name>
    <dbReference type="NCBI Taxonomy" id="160502"/>
    <lineage>
        <taxon>Eukaryota</taxon>
        <taxon>Fungi</taxon>
        <taxon>Fungi incertae sedis</taxon>
        <taxon>Mucoromycota</taxon>
        <taxon>Glomeromycotina</taxon>
        <taxon>Glomeromycetes</taxon>
        <taxon>Diversisporales</taxon>
        <taxon>Gigasporaceae</taxon>
        <taxon>Racocetra</taxon>
    </lineage>
</organism>
<accession>A0ACA9S2G4</accession>
<protein>
    <submittedName>
        <fullName evidence="1">8492_t:CDS:1</fullName>
    </submittedName>
</protein>
<gene>
    <name evidence="1" type="ORF">RPERSI_LOCUS25632</name>
</gene>
<evidence type="ECO:0000313" key="2">
    <source>
        <dbReference type="Proteomes" id="UP000789920"/>
    </source>
</evidence>
<dbReference type="Proteomes" id="UP000789920">
    <property type="component" value="Unassembled WGS sequence"/>
</dbReference>
<keyword evidence="2" id="KW-1185">Reference proteome</keyword>
<evidence type="ECO:0000313" key="1">
    <source>
        <dbReference type="EMBL" id="CAG8821623.1"/>
    </source>
</evidence>
<comment type="caution">
    <text evidence="1">The sequence shown here is derived from an EMBL/GenBank/DDBJ whole genome shotgun (WGS) entry which is preliminary data.</text>
</comment>